<comment type="caution">
    <text evidence="2">The sequence shown here is derived from an EMBL/GenBank/DDBJ whole genome shotgun (WGS) entry which is preliminary data.</text>
</comment>
<protein>
    <submittedName>
        <fullName evidence="2">Uncharacterized protein</fullName>
    </submittedName>
</protein>
<dbReference type="EMBL" id="BLWD01000001">
    <property type="protein sequence ID" value="GFN09135.1"/>
    <property type="molecule type" value="Genomic_DNA"/>
</dbReference>
<dbReference type="AlphaFoldDB" id="A0A7J0D595"/>
<keyword evidence="1" id="KW-0732">Signal</keyword>
<evidence type="ECO:0000256" key="1">
    <source>
        <dbReference type="SAM" id="SignalP"/>
    </source>
</evidence>
<dbReference type="Proteomes" id="UP000498740">
    <property type="component" value="Unassembled WGS sequence"/>
</dbReference>
<organism evidence="2 3">
    <name type="scientific">Streptomyces microflavus</name>
    <name type="common">Streptomyces lipmanii</name>
    <dbReference type="NCBI Taxonomy" id="1919"/>
    <lineage>
        <taxon>Bacteria</taxon>
        <taxon>Bacillati</taxon>
        <taxon>Actinomycetota</taxon>
        <taxon>Actinomycetes</taxon>
        <taxon>Kitasatosporales</taxon>
        <taxon>Streptomycetaceae</taxon>
        <taxon>Streptomyces</taxon>
    </lineage>
</organism>
<sequence length="110" mass="10920">MRSTLRALAVGALLFTGTALHAAPAEAAAMRPPGGGEACTYSVSADGMTGTGICKNIGNHTIEVSFTIVCGWSPDLSSGWMALAPGESDGARGTCGGTGVGSIVAHVRDL</sequence>
<accession>A0A7J0D595</accession>
<dbReference type="RefSeq" id="WP_015613111.1">
    <property type="nucleotide sequence ID" value="NZ_BMUG01000003.1"/>
</dbReference>
<evidence type="ECO:0000313" key="3">
    <source>
        <dbReference type="Proteomes" id="UP000498740"/>
    </source>
</evidence>
<reference evidence="2 3" key="1">
    <citation type="submission" date="2020-05" db="EMBL/GenBank/DDBJ databases">
        <title>Whole genome shotgun sequence of Streptomyces microflavus NBRC 13062.</title>
        <authorList>
            <person name="Komaki H."/>
            <person name="Tamura T."/>
        </authorList>
    </citation>
    <scope>NUCLEOTIDE SEQUENCE [LARGE SCALE GENOMIC DNA]</scope>
    <source>
        <strain evidence="2 3">NBRC 13062</strain>
    </source>
</reference>
<name>A0A7J0D595_STRMI</name>
<gene>
    <name evidence="2" type="ORF">Smic_76910</name>
</gene>
<feature type="chain" id="PRO_5029614627" evidence="1">
    <location>
        <begin position="23"/>
        <end position="110"/>
    </location>
</feature>
<evidence type="ECO:0000313" key="2">
    <source>
        <dbReference type="EMBL" id="GFN09135.1"/>
    </source>
</evidence>
<feature type="signal peptide" evidence="1">
    <location>
        <begin position="1"/>
        <end position="22"/>
    </location>
</feature>
<proteinExistence type="predicted"/>